<organism evidence="1 2">
    <name type="scientific">Ornithobacterium rhinotracheale</name>
    <dbReference type="NCBI Taxonomy" id="28251"/>
    <lineage>
        <taxon>Bacteria</taxon>
        <taxon>Pseudomonadati</taxon>
        <taxon>Bacteroidota</taxon>
        <taxon>Flavobacteriia</taxon>
        <taxon>Flavobacteriales</taxon>
        <taxon>Weeksellaceae</taxon>
        <taxon>Ornithobacterium</taxon>
    </lineage>
</organism>
<dbReference type="OrthoDB" id="1149023at2"/>
<protein>
    <submittedName>
        <fullName evidence="1">Uncharacterized protein</fullName>
    </submittedName>
</protein>
<evidence type="ECO:0000313" key="2">
    <source>
        <dbReference type="Proteomes" id="UP000287701"/>
    </source>
</evidence>
<sequence length="82" mass="9227">MKKLLILYLVFVLSACNGQQKSEKITPIPLEKQITYALEITTNVPVIVYDIKASEYNMPLGTAIDLNPYLLKNGKCTIKLQI</sequence>
<dbReference type="Proteomes" id="UP000287701">
    <property type="component" value="Chromosome"/>
</dbReference>
<gene>
    <name evidence="1" type="ORF">EQP59_05255</name>
</gene>
<evidence type="ECO:0000313" key="1">
    <source>
        <dbReference type="EMBL" id="QAR30786.1"/>
    </source>
</evidence>
<dbReference type="PROSITE" id="PS51257">
    <property type="entry name" value="PROKAR_LIPOPROTEIN"/>
    <property type="match status" value="1"/>
</dbReference>
<accession>A0A410JRN3</accession>
<proteinExistence type="predicted"/>
<dbReference type="RefSeq" id="WP_128501261.1">
    <property type="nucleotide sequence ID" value="NZ_CP035107.1"/>
</dbReference>
<dbReference type="EMBL" id="CP035107">
    <property type="protein sequence ID" value="QAR30786.1"/>
    <property type="molecule type" value="Genomic_DNA"/>
</dbReference>
<name>A0A410JRN3_ORNRH</name>
<dbReference type="AlphaFoldDB" id="A0A410JRN3"/>
<reference evidence="1 2" key="1">
    <citation type="submission" date="2019-01" db="EMBL/GenBank/DDBJ databases">
        <title>Whole Genome of Ornithobacterium rhinotracheale FARPER-174b.</title>
        <authorList>
            <person name="Tataje-Lavanda L.A."/>
            <person name="Montalvan A."/>
            <person name="Montesinos R."/>
            <person name="Zimic M."/>
            <person name="Fernandez-Sanchez M."/>
            <person name="Fernandez-Diaz M."/>
        </authorList>
    </citation>
    <scope>NUCLEOTIDE SEQUENCE [LARGE SCALE GENOMIC DNA]</scope>
    <source>
        <strain evidence="1 2">FARPER-174b</strain>
    </source>
</reference>